<dbReference type="PANTHER" id="PTHR43681">
    <property type="entry name" value="TRANSMEMBRANE GTPASE FZO"/>
    <property type="match status" value="1"/>
</dbReference>
<dbReference type="PANTHER" id="PTHR43681:SF1">
    <property type="entry name" value="SARCALUMENIN"/>
    <property type="match status" value="1"/>
</dbReference>
<dbReference type="SUPFAM" id="SSF52540">
    <property type="entry name" value="P-loop containing nucleoside triphosphate hydrolases"/>
    <property type="match status" value="1"/>
</dbReference>
<evidence type="ECO:0000259" key="2">
    <source>
        <dbReference type="Pfam" id="PF00350"/>
    </source>
</evidence>
<name>A0ABV0EGU6_9BURK</name>
<feature type="coiled-coil region" evidence="1">
    <location>
        <begin position="587"/>
        <end position="621"/>
    </location>
</feature>
<dbReference type="InterPro" id="IPR027417">
    <property type="entry name" value="P-loop_NTPase"/>
</dbReference>
<keyword evidence="4" id="KW-1185">Reference proteome</keyword>
<sequence length="647" mass="73995">MNTLVERQIAHYQRWREDILAAIDAYQAWLEARGEVDAEQSLRLYDLIESLRHDHITLAFVAEFSRGKTELINALFFADFKQRLLPSDAGRTTMCPTEIFYDPSEPPYLRLLPIETRYREETIRQLKKKPVEWVQSRLDLDSPQQMVEVLQTLTETKRVSQVEARTMGLWDDQDPMQADMLRDSGWVEIPKWRHALINYPHPLLKSGLAILDTPGLNALGSEPELTLSMIPGAHAVLFLLATDTGVTRSDMEIWQKHVQPHAAHSIVILNKVDTLWDELKSWEKVQASIERQRQATALQLGVSPANVLALSAQKALLAKIRGDEALLLQSGIGALETMLAREVIPLRQEILRKAVTREIGALVLASYKSVYQQLCAVRHEQKELASLSGKNKEVIQKMLNRLHEDKLTYEETIRAFNVTRTVITQQGRILLNNLSLERLDGILQKAHDSIKGSWTTAGLTRGMQSLIRHTAQQFQHIHKHGRQIKGLVDSAYVRFHVQHGLERREAPVLDLDAYQAAFQELGRRTEAFCRDPINILTEKHFLVRRFFLNIAAEARALFERARQESEAWLRNALGPLTSQITDYKIAIERRIENIRKIHDNIDNLQERLEELAAMETRLARDVALLGGILRRLQPPAASNIQRQRDAA</sequence>
<dbReference type="InterPro" id="IPR045063">
    <property type="entry name" value="Dynamin_N"/>
</dbReference>
<dbReference type="Pfam" id="PF00350">
    <property type="entry name" value="Dynamin_N"/>
    <property type="match status" value="1"/>
</dbReference>
<comment type="caution">
    <text evidence="3">The sequence shown here is derived from an EMBL/GenBank/DDBJ whole genome shotgun (WGS) entry which is preliminary data.</text>
</comment>
<dbReference type="RefSeq" id="WP_347308983.1">
    <property type="nucleotide sequence ID" value="NZ_JBAJEX010000012.1"/>
</dbReference>
<keyword evidence="1" id="KW-0175">Coiled coil</keyword>
<organism evidence="3 4">
    <name type="scientific">Thiobacter aerophilum</name>
    <dbReference type="NCBI Taxonomy" id="3121275"/>
    <lineage>
        <taxon>Bacteria</taxon>
        <taxon>Pseudomonadati</taxon>
        <taxon>Pseudomonadota</taxon>
        <taxon>Betaproteobacteria</taxon>
        <taxon>Burkholderiales</taxon>
        <taxon>Thiobacteraceae</taxon>
        <taxon>Thiobacter</taxon>
    </lineage>
</organism>
<accession>A0ABV0EGU6</accession>
<proteinExistence type="predicted"/>
<evidence type="ECO:0000313" key="4">
    <source>
        <dbReference type="Proteomes" id="UP001482231"/>
    </source>
</evidence>
<dbReference type="InterPro" id="IPR051943">
    <property type="entry name" value="TRAFAC_Dynamin-like_GTPase"/>
</dbReference>
<dbReference type="EMBL" id="JBAJEX010000012">
    <property type="protein sequence ID" value="MEO1767871.1"/>
    <property type="molecule type" value="Genomic_DNA"/>
</dbReference>
<reference evidence="3 4" key="1">
    <citation type="submission" date="2024-02" db="EMBL/GenBank/DDBJ databases">
        <title>New thermophilic sulfur-oxidizing bacteria from a hot springs of the Uzon caldera (Kamchatka, Russia).</title>
        <authorList>
            <person name="Dukat A.M."/>
            <person name="Elcheninov A.G."/>
            <person name="Frolov E.N."/>
        </authorList>
    </citation>
    <scope>NUCLEOTIDE SEQUENCE [LARGE SCALE GENOMIC DNA]</scope>
    <source>
        <strain evidence="3 4">AK1</strain>
    </source>
</reference>
<dbReference type="Proteomes" id="UP001482231">
    <property type="component" value="Unassembled WGS sequence"/>
</dbReference>
<gene>
    <name evidence="3" type="ORF">V6E02_11685</name>
</gene>
<protein>
    <submittedName>
        <fullName evidence="3">Dynamin family protein</fullName>
    </submittedName>
</protein>
<dbReference type="Gene3D" id="3.40.50.300">
    <property type="entry name" value="P-loop containing nucleotide triphosphate hydrolases"/>
    <property type="match status" value="1"/>
</dbReference>
<evidence type="ECO:0000313" key="3">
    <source>
        <dbReference type="EMBL" id="MEO1767871.1"/>
    </source>
</evidence>
<feature type="domain" description="Dynamin N-terminal" evidence="2">
    <location>
        <begin position="59"/>
        <end position="272"/>
    </location>
</feature>
<evidence type="ECO:0000256" key="1">
    <source>
        <dbReference type="SAM" id="Coils"/>
    </source>
</evidence>